<dbReference type="RefSeq" id="WP_073323488.1">
    <property type="nucleotide sequence ID" value="NZ_FQWD01000004.1"/>
</dbReference>
<keyword evidence="3 6" id="KW-0285">Flavoprotein</keyword>
<evidence type="ECO:0000256" key="1">
    <source>
        <dbReference type="ARBA" id="ARBA00001974"/>
    </source>
</evidence>
<reference evidence="11" key="1">
    <citation type="submission" date="2016-11" db="EMBL/GenBank/DDBJ databases">
        <authorList>
            <person name="Varghese N."/>
            <person name="Submissions S."/>
        </authorList>
    </citation>
    <scope>NUCLEOTIDE SEQUENCE [LARGE SCALE GENOMIC DNA]</scope>
    <source>
        <strain evidence="11">CGMCC 1.8995</strain>
    </source>
</reference>
<feature type="domain" description="Acyl-CoA oxidase/dehydrogenase middle" evidence="8">
    <location>
        <begin position="122"/>
        <end position="212"/>
    </location>
</feature>
<dbReference type="Gene3D" id="1.10.540.10">
    <property type="entry name" value="Acyl-CoA dehydrogenase/oxidase, N-terminal domain"/>
    <property type="match status" value="1"/>
</dbReference>
<dbReference type="GO" id="GO:0050660">
    <property type="term" value="F:flavin adenine dinucleotide binding"/>
    <property type="evidence" value="ECO:0007669"/>
    <property type="project" value="InterPro"/>
</dbReference>
<dbReference type="GO" id="GO:0003995">
    <property type="term" value="F:acyl-CoA dehydrogenase activity"/>
    <property type="evidence" value="ECO:0007669"/>
    <property type="project" value="TreeGrafter"/>
</dbReference>
<sequence>MDFALNDIQQMLKDSAGKFIHNDYDFETRQKHSHSELGYSEDNWQLFAELGWLALPFAEEFGGLDGNATDLMVLMTELGKGLIVEPYLSTVVLAGNAIQRGGTAEQKEALIGGIVGGELKLAFAGLEAQSATDISSINTQASTQASGVVLNGKKQVVLHAQSADKLVVAARSHNNNGNIALYLVDANAEGVAAHHYPTNDGARASDLTFTNVAAELLGDSDDAAAVIQAVLNDAIVAVSAEAVGVMDKMLAATVEYTKVRKQFDVPIAKFQILQHNMVDMFMECEQARSMVYYAAITIGEGNSEEQVAEANKASQFLKWKVGQAARLVGQTAVQLHGGMGVTDELDVGHMFKRLTMINTLFGSMDIHLDNLVKQRQAA</sequence>
<feature type="domain" description="Acyl-CoA dehydrogenase/oxidase N-terminal" evidence="9">
    <location>
        <begin position="8"/>
        <end position="118"/>
    </location>
</feature>
<evidence type="ECO:0000313" key="10">
    <source>
        <dbReference type="EMBL" id="SHG69066.1"/>
    </source>
</evidence>
<dbReference type="Gene3D" id="1.20.140.10">
    <property type="entry name" value="Butyryl-CoA Dehydrogenase, subunit A, domain 3"/>
    <property type="match status" value="1"/>
</dbReference>
<dbReference type="PANTHER" id="PTHR43884">
    <property type="entry name" value="ACYL-COA DEHYDROGENASE"/>
    <property type="match status" value="1"/>
</dbReference>
<comment type="cofactor">
    <cofactor evidence="1 6">
        <name>FAD</name>
        <dbReference type="ChEBI" id="CHEBI:57692"/>
    </cofactor>
</comment>
<dbReference type="AlphaFoldDB" id="A0A1M5LVN0"/>
<dbReference type="InterPro" id="IPR009075">
    <property type="entry name" value="AcylCo_DH/oxidase_C"/>
</dbReference>
<organism evidence="10 11">
    <name type="scientific">Marisediminitalea aggregata</name>
    <dbReference type="NCBI Taxonomy" id="634436"/>
    <lineage>
        <taxon>Bacteria</taxon>
        <taxon>Pseudomonadati</taxon>
        <taxon>Pseudomonadota</taxon>
        <taxon>Gammaproteobacteria</taxon>
        <taxon>Alteromonadales</taxon>
        <taxon>Alteromonadaceae</taxon>
        <taxon>Marisediminitalea</taxon>
    </lineage>
</organism>
<proteinExistence type="inferred from homology"/>
<dbReference type="InterPro" id="IPR046373">
    <property type="entry name" value="Acyl-CoA_Oxase/DH_mid-dom_sf"/>
</dbReference>
<accession>A0A1M5LVN0</accession>
<dbReference type="CDD" id="cd00567">
    <property type="entry name" value="ACAD"/>
    <property type="match status" value="1"/>
</dbReference>
<evidence type="ECO:0000259" key="7">
    <source>
        <dbReference type="Pfam" id="PF00441"/>
    </source>
</evidence>
<dbReference type="InterPro" id="IPR009100">
    <property type="entry name" value="AcylCoA_DH/oxidase_NM_dom_sf"/>
</dbReference>
<dbReference type="STRING" id="634436.SAMN05216361_2806"/>
<dbReference type="Proteomes" id="UP000184520">
    <property type="component" value="Unassembled WGS sequence"/>
</dbReference>
<comment type="similarity">
    <text evidence="2 6">Belongs to the acyl-CoA dehydrogenase family.</text>
</comment>
<protein>
    <submittedName>
        <fullName evidence="10">Acyl-CoA dehydrogenase</fullName>
    </submittedName>
</protein>
<keyword evidence="11" id="KW-1185">Reference proteome</keyword>
<evidence type="ECO:0000259" key="9">
    <source>
        <dbReference type="Pfam" id="PF02771"/>
    </source>
</evidence>
<dbReference type="SUPFAM" id="SSF56645">
    <property type="entry name" value="Acyl-CoA dehydrogenase NM domain-like"/>
    <property type="match status" value="1"/>
</dbReference>
<evidence type="ECO:0000313" key="11">
    <source>
        <dbReference type="Proteomes" id="UP000184520"/>
    </source>
</evidence>
<dbReference type="Pfam" id="PF02771">
    <property type="entry name" value="Acyl-CoA_dh_N"/>
    <property type="match status" value="1"/>
</dbReference>
<dbReference type="PANTHER" id="PTHR43884:SF20">
    <property type="entry name" value="ACYL-COA DEHYDROGENASE FADE28"/>
    <property type="match status" value="1"/>
</dbReference>
<dbReference type="EMBL" id="FQWD01000004">
    <property type="protein sequence ID" value="SHG69066.1"/>
    <property type="molecule type" value="Genomic_DNA"/>
</dbReference>
<evidence type="ECO:0000256" key="6">
    <source>
        <dbReference type="RuleBase" id="RU362125"/>
    </source>
</evidence>
<feature type="domain" description="Acyl-CoA dehydrogenase/oxidase C-terminal" evidence="7">
    <location>
        <begin position="226"/>
        <end position="373"/>
    </location>
</feature>
<dbReference type="InterPro" id="IPR036250">
    <property type="entry name" value="AcylCo_DH-like_C"/>
</dbReference>
<dbReference type="Gene3D" id="2.40.110.10">
    <property type="entry name" value="Butyryl-CoA Dehydrogenase, subunit A, domain 2"/>
    <property type="match status" value="1"/>
</dbReference>
<evidence type="ECO:0000256" key="3">
    <source>
        <dbReference type="ARBA" id="ARBA00022630"/>
    </source>
</evidence>
<keyword evidence="5 6" id="KW-0560">Oxidoreductase</keyword>
<dbReference type="InterPro" id="IPR006091">
    <property type="entry name" value="Acyl-CoA_Oxase/DH_mid-dom"/>
</dbReference>
<evidence type="ECO:0000256" key="5">
    <source>
        <dbReference type="ARBA" id="ARBA00023002"/>
    </source>
</evidence>
<dbReference type="InterPro" id="IPR037069">
    <property type="entry name" value="AcylCoA_DH/ox_N_sf"/>
</dbReference>
<dbReference type="InterPro" id="IPR013786">
    <property type="entry name" value="AcylCoA_DH/ox_N"/>
</dbReference>
<evidence type="ECO:0000256" key="4">
    <source>
        <dbReference type="ARBA" id="ARBA00022827"/>
    </source>
</evidence>
<evidence type="ECO:0000256" key="2">
    <source>
        <dbReference type="ARBA" id="ARBA00009347"/>
    </source>
</evidence>
<dbReference type="Pfam" id="PF02770">
    <property type="entry name" value="Acyl-CoA_dh_M"/>
    <property type="match status" value="1"/>
</dbReference>
<dbReference type="SUPFAM" id="SSF47203">
    <property type="entry name" value="Acyl-CoA dehydrogenase C-terminal domain-like"/>
    <property type="match status" value="1"/>
</dbReference>
<keyword evidence="4 6" id="KW-0274">FAD</keyword>
<gene>
    <name evidence="10" type="ORF">SAMN05216361_2806</name>
</gene>
<evidence type="ECO:0000259" key="8">
    <source>
        <dbReference type="Pfam" id="PF02770"/>
    </source>
</evidence>
<dbReference type="Pfam" id="PF00441">
    <property type="entry name" value="Acyl-CoA_dh_1"/>
    <property type="match status" value="1"/>
</dbReference>
<dbReference type="OrthoDB" id="9769473at2"/>
<name>A0A1M5LVN0_9ALTE</name>